<keyword evidence="3" id="KW-1185">Reference proteome</keyword>
<sequence length="167" mass="19315">MGNVAARVIRADGSLFARAFACKYAGKDRFKPNRSHSKIWKCICTGSRILGKQSFWMVGDGSKISTLEDAWLGELPLCKWPTFINIFWKIKASPRSLMLIWRAMNNLLPTNDWLYDHRLRTDPNCPWGCNQPEDIYHLLGNCRFISRIRATLSRMNFNFHSSKKLST</sequence>
<accession>A0AAP0FVV4</accession>
<evidence type="ECO:0000259" key="1">
    <source>
        <dbReference type="Pfam" id="PF13966"/>
    </source>
</evidence>
<dbReference type="Pfam" id="PF13966">
    <property type="entry name" value="zf-RVT"/>
    <property type="match status" value="1"/>
</dbReference>
<dbReference type="InterPro" id="IPR026960">
    <property type="entry name" value="RVT-Znf"/>
</dbReference>
<dbReference type="AlphaFoldDB" id="A0AAP0FVV4"/>
<dbReference type="EMBL" id="JBBWWQ010000019">
    <property type="protein sequence ID" value="KAK8918347.1"/>
    <property type="molecule type" value="Genomic_DNA"/>
</dbReference>
<evidence type="ECO:0000313" key="2">
    <source>
        <dbReference type="EMBL" id="KAK8918347.1"/>
    </source>
</evidence>
<feature type="domain" description="Reverse transcriptase zinc-binding" evidence="1">
    <location>
        <begin position="83"/>
        <end position="147"/>
    </location>
</feature>
<protein>
    <recommendedName>
        <fullName evidence="1">Reverse transcriptase zinc-binding domain-containing protein</fullName>
    </recommendedName>
</protein>
<proteinExistence type="predicted"/>
<organism evidence="2 3">
    <name type="scientific">Platanthera zijinensis</name>
    <dbReference type="NCBI Taxonomy" id="2320716"/>
    <lineage>
        <taxon>Eukaryota</taxon>
        <taxon>Viridiplantae</taxon>
        <taxon>Streptophyta</taxon>
        <taxon>Embryophyta</taxon>
        <taxon>Tracheophyta</taxon>
        <taxon>Spermatophyta</taxon>
        <taxon>Magnoliopsida</taxon>
        <taxon>Liliopsida</taxon>
        <taxon>Asparagales</taxon>
        <taxon>Orchidaceae</taxon>
        <taxon>Orchidoideae</taxon>
        <taxon>Orchideae</taxon>
        <taxon>Orchidinae</taxon>
        <taxon>Platanthera</taxon>
    </lineage>
</organism>
<comment type="caution">
    <text evidence="2">The sequence shown here is derived from an EMBL/GenBank/DDBJ whole genome shotgun (WGS) entry which is preliminary data.</text>
</comment>
<name>A0AAP0FVV4_9ASPA</name>
<dbReference type="Proteomes" id="UP001418222">
    <property type="component" value="Unassembled WGS sequence"/>
</dbReference>
<gene>
    <name evidence="2" type="ORF">KSP39_PZI021635</name>
</gene>
<evidence type="ECO:0000313" key="3">
    <source>
        <dbReference type="Proteomes" id="UP001418222"/>
    </source>
</evidence>
<reference evidence="2 3" key="1">
    <citation type="journal article" date="2022" name="Nat. Plants">
        <title>Genomes of leafy and leafless Platanthera orchids illuminate the evolution of mycoheterotrophy.</title>
        <authorList>
            <person name="Li M.H."/>
            <person name="Liu K.W."/>
            <person name="Li Z."/>
            <person name="Lu H.C."/>
            <person name="Ye Q.L."/>
            <person name="Zhang D."/>
            <person name="Wang J.Y."/>
            <person name="Li Y.F."/>
            <person name="Zhong Z.M."/>
            <person name="Liu X."/>
            <person name="Yu X."/>
            <person name="Liu D.K."/>
            <person name="Tu X.D."/>
            <person name="Liu B."/>
            <person name="Hao Y."/>
            <person name="Liao X.Y."/>
            <person name="Jiang Y.T."/>
            <person name="Sun W.H."/>
            <person name="Chen J."/>
            <person name="Chen Y.Q."/>
            <person name="Ai Y."/>
            <person name="Zhai J.W."/>
            <person name="Wu S.S."/>
            <person name="Zhou Z."/>
            <person name="Hsiao Y.Y."/>
            <person name="Wu W.L."/>
            <person name="Chen Y.Y."/>
            <person name="Lin Y.F."/>
            <person name="Hsu J.L."/>
            <person name="Li C.Y."/>
            <person name="Wang Z.W."/>
            <person name="Zhao X."/>
            <person name="Zhong W.Y."/>
            <person name="Ma X.K."/>
            <person name="Ma L."/>
            <person name="Huang J."/>
            <person name="Chen G.Z."/>
            <person name="Huang M.Z."/>
            <person name="Huang L."/>
            <person name="Peng D.H."/>
            <person name="Luo Y.B."/>
            <person name="Zou S.Q."/>
            <person name="Chen S.P."/>
            <person name="Lan S."/>
            <person name="Tsai W.C."/>
            <person name="Van de Peer Y."/>
            <person name="Liu Z.J."/>
        </authorList>
    </citation>
    <scope>NUCLEOTIDE SEQUENCE [LARGE SCALE GENOMIC DNA]</scope>
    <source>
        <strain evidence="2">Lor287</strain>
    </source>
</reference>